<dbReference type="KEGG" id="tot:TOT_010000709"/>
<dbReference type="GeneID" id="20713594"/>
<proteinExistence type="predicted"/>
<protein>
    <submittedName>
        <fullName evidence="1">Uncharacterized protein</fullName>
    </submittedName>
</protein>
<dbReference type="OrthoDB" id="361001at2759"/>
<accession>J4D5Y8</accession>
<dbReference type="RefSeq" id="XP_009689551.1">
    <property type="nucleotide sequence ID" value="XM_009691256.1"/>
</dbReference>
<dbReference type="Proteomes" id="UP000003786">
    <property type="component" value="Chromosome 1"/>
</dbReference>
<dbReference type="OMA" id="WRSQRAP"/>
<dbReference type="eggNOG" id="ENOG502QXDE">
    <property type="taxonomic scope" value="Eukaryota"/>
</dbReference>
<name>J4D5Y8_THEOR</name>
<dbReference type="VEuPathDB" id="PiroplasmaDB:TOT_010000709"/>
<dbReference type="AlphaFoldDB" id="J4D5Y8"/>
<evidence type="ECO:0000313" key="2">
    <source>
        <dbReference type="Proteomes" id="UP000003786"/>
    </source>
</evidence>
<dbReference type="EMBL" id="AP011946">
    <property type="protein sequence ID" value="BAM39250.1"/>
    <property type="molecule type" value="Genomic_DNA"/>
</dbReference>
<sequence>MEDSKSLVERTKNKFYETKSLVDAKLGDHLNRSRSLLSDVNSSLRKSTSEDHAHSQRYFPEAFVPFKSTSASDGLRLDSSDPLRCNTRMVSPTYLSKKNSALGMSETPRHVTQATWILKTSNVTCNLSNNQVEDEQEKTPEILLKDPADLLRGESVIETKYEDKLTELLRDKSFEKAEAKTVPTGSNSSMSYDIVSSLDLPKRTLNNKNVYGSSEFVNSFLNNSYNDLESLTQMLGSNNANLSNPSNFYNNFSKNCDDTKNRLSHLDEMFTEEFVNNSGVDFNEQLDTLTNTLLKLNEQDKIKETELAPKVLVSEEGQKRVNTPRKVEFKQTPRISKDATSGLETDLLSSFTIIRDDRTGRKMCRLSDFDKKFRASGKSSSSVEVQTESYSKETEPVVKKHNTNVKVVYRNANEGNVLTNRADNLKKQDLYAQKLLSNLKSKLEMRLEDHKEPQLSGDDNEEKQGIEGDIFYKVKEYNDRIAVEEREKMSRWRAQREPMYELINYNRRLGLRNSTMCRGGRRNSGILHSSRPRNTINEDVDKLYYISPSNRKIVENDDYYGYDLAEEDLVNQSRSKDQTVGTYQRDSTASYYNDDSAGAFDTQVDDKTALDPIDNFDSWWRANTKELNMFRAKLTTESKLTL</sequence>
<keyword evidence="2" id="KW-1185">Reference proteome</keyword>
<gene>
    <name evidence="1" type="ORF">TOT_010000709</name>
</gene>
<organism evidence="1 2">
    <name type="scientific">Theileria orientalis strain Shintoku</name>
    <dbReference type="NCBI Taxonomy" id="869250"/>
    <lineage>
        <taxon>Eukaryota</taxon>
        <taxon>Sar</taxon>
        <taxon>Alveolata</taxon>
        <taxon>Apicomplexa</taxon>
        <taxon>Aconoidasida</taxon>
        <taxon>Piroplasmida</taxon>
        <taxon>Theileriidae</taxon>
        <taxon>Theileria</taxon>
    </lineage>
</organism>
<evidence type="ECO:0000313" key="1">
    <source>
        <dbReference type="EMBL" id="BAM39250.1"/>
    </source>
</evidence>
<reference evidence="1 2" key="1">
    <citation type="journal article" date="2012" name="MBio">
        <title>Comparative genome analysis of three eukaryotic parasites with differing abilities to transform leukocytes reveals key mediators of Theileria-induced leukocyte transformation.</title>
        <authorList>
            <person name="Hayashida K."/>
            <person name="Hara Y."/>
            <person name="Abe T."/>
            <person name="Yamasaki C."/>
            <person name="Toyoda A."/>
            <person name="Kosuge T."/>
            <person name="Suzuki Y."/>
            <person name="Sato Y."/>
            <person name="Kawashima S."/>
            <person name="Katayama T."/>
            <person name="Wakaguri H."/>
            <person name="Inoue N."/>
            <person name="Homma K."/>
            <person name="Tada-Umezaki M."/>
            <person name="Yagi Y."/>
            <person name="Fujii Y."/>
            <person name="Habara T."/>
            <person name="Kanehisa M."/>
            <person name="Watanabe H."/>
            <person name="Ito K."/>
            <person name="Gojobori T."/>
            <person name="Sugawara H."/>
            <person name="Imanishi T."/>
            <person name="Weir W."/>
            <person name="Gardner M."/>
            <person name="Pain A."/>
            <person name="Shiels B."/>
            <person name="Hattori M."/>
            <person name="Nene V."/>
            <person name="Sugimoto C."/>
        </authorList>
    </citation>
    <scope>NUCLEOTIDE SEQUENCE [LARGE SCALE GENOMIC DNA]</scope>
    <source>
        <strain evidence="1 2">Shintoku</strain>
    </source>
</reference>